<evidence type="ECO:0000256" key="3">
    <source>
        <dbReference type="ARBA" id="ARBA00022448"/>
    </source>
</evidence>
<dbReference type="Proteomes" id="UP000554482">
    <property type="component" value="Unassembled WGS sequence"/>
</dbReference>
<evidence type="ECO:0000256" key="5">
    <source>
        <dbReference type="ARBA" id="ARBA00022989"/>
    </source>
</evidence>
<keyword evidence="3" id="KW-0813">Transport</keyword>
<dbReference type="PANTHER" id="PTHR31326:SF1">
    <property type="entry name" value="PROTEIN CLT2, CHLOROPLASTIC"/>
    <property type="match status" value="1"/>
</dbReference>
<accession>A0A7J6X155</accession>
<protein>
    <submittedName>
        <fullName evidence="8">Clt2 protein</fullName>
    </submittedName>
</protein>
<keyword evidence="9" id="KW-1185">Reference proteome</keyword>
<gene>
    <name evidence="8" type="ORF">FRX31_006947</name>
</gene>
<evidence type="ECO:0000256" key="6">
    <source>
        <dbReference type="ARBA" id="ARBA00023136"/>
    </source>
</evidence>
<keyword evidence="5 7" id="KW-1133">Transmembrane helix</keyword>
<keyword evidence="4 7" id="KW-0812">Transmembrane</keyword>
<evidence type="ECO:0000256" key="7">
    <source>
        <dbReference type="SAM" id="Phobius"/>
    </source>
</evidence>
<dbReference type="EMBL" id="JABWDY010006740">
    <property type="protein sequence ID" value="KAF5203466.1"/>
    <property type="molecule type" value="Genomic_DNA"/>
</dbReference>
<evidence type="ECO:0000256" key="1">
    <source>
        <dbReference type="ARBA" id="ARBA00004141"/>
    </source>
</evidence>
<evidence type="ECO:0000313" key="9">
    <source>
        <dbReference type="Proteomes" id="UP000554482"/>
    </source>
</evidence>
<sequence length="64" mass="7017">MWPALMIASSAFQAGASIIKDFVFIDAAKRLKGKPLDIFVVNSFGSGFQALFALLFMPFLSNMK</sequence>
<feature type="transmembrane region" description="Helical" evidence="7">
    <location>
        <begin position="40"/>
        <end position="60"/>
    </location>
</feature>
<keyword evidence="6 7" id="KW-0472">Membrane</keyword>
<evidence type="ECO:0000256" key="4">
    <source>
        <dbReference type="ARBA" id="ARBA00022692"/>
    </source>
</evidence>
<organism evidence="8 9">
    <name type="scientific">Thalictrum thalictroides</name>
    <name type="common">Rue-anemone</name>
    <name type="synonym">Anemone thalictroides</name>
    <dbReference type="NCBI Taxonomy" id="46969"/>
    <lineage>
        <taxon>Eukaryota</taxon>
        <taxon>Viridiplantae</taxon>
        <taxon>Streptophyta</taxon>
        <taxon>Embryophyta</taxon>
        <taxon>Tracheophyta</taxon>
        <taxon>Spermatophyta</taxon>
        <taxon>Magnoliopsida</taxon>
        <taxon>Ranunculales</taxon>
        <taxon>Ranunculaceae</taxon>
        <taxon>Thalictroideae</taxon>
        <taxon>Thalictrum</taxon>
    </lineage>
</organism>
<dbReference type="AlphaFoldDB" id="A0A7J6X155"/>
<evidence type="ECO:0000313" key="8">
    <source>
        <dbReference type="EMBL" id="KAF5203466.1"/>
    </source>
</evidence>
<dbReference type="GO" id="GO:0016020">
    <property type="term" value="C:membrane"/>
    <property type="evidence" value="ECO:0007669"/>
    <property type="project" value="UniProtKB-SubCell"/>
</dbReference>
<dbReference type="InterPro" id="IPR013936">
    <property type="entry name" value="CRT-like"/>
</dbReference>
<evidence type="ECO:0000256" key="2">
    <source>
        <dbReference type="ARBA" id="ARBA00006690"/>
    </source>
</evidence>
<comment type="subcellular location">
    <subcellularLocation>
        <location evidence="1">Membrane</location>
        <topology evidence="1">Multi-pass membrane protein</topology>
    </subcellularLocation>
</comment>
<comment type="similarity">
    <text evidence="2">Belongs to the CRT-like transporter family.</text>
</comment>
<comment type="caution">
    <text evidence="8">The sequence shown here is derived from an EMBL/GenBank/DDBJ whole genome shotgun (WGS) entry which is preliminary data.</text>
</comment>
<feature type="non-terminal residue" evidence="8">
    <location>
        <position position="1"/>
    </location>
</feature>
<dbReference type="PANTHER" id="PTHR31326">
    <property type="entry name" value="PROTEIN CLT2, CHLOROPLASTIC"/>
    <property type="match status" value="1"/>
</dbReference>
<proteinExistence type="inferred from homology"/>
<name>A0A7J6X155_THATH</name>
<dbReference type="OrthoDB" id="416555at2759"/>
<reference evidence="8 9" key="1">
    <citation type="submission" date="2020-06" db="EMBL/GenBank/DDBJ databases">
        <title>Transcriptomic and genomic resources for Thalictrum thalictroides and T. hernandezii: Facilitating candidate gene discovery in an emerging model plant lineage.</title>
        <authorList>
            <person name="Arias T."/>
            <person name="Riano-Pachon D.M."/>
            <person name="Di Stilio V.S."/>
        </authorList>
    </citation>
    <scope>NUCLEOTIDE SEQUENCE [LARGE SCALE GENOMIC DNA]</scope>
    <source>
        <strain evidence="9">cv. WT478/WT964</strain>
        <tissue evidence="8">Leaves</tissue>
    </source>
</reference>